<dbReference type="PROSITE" id="PS50932">
    <property type="entry name" value="HTH_LACI_2"/>
    <property type="match status" value="1"/>
</dbReference>
<dbReference type="STRING" id="745411.B3C1_06558"/>
<dbReference type="InterPro" id="IPR028082">
    <property type="entry name" value="Peripla_BP_I"/>
</dbReference>
<proteinExistence type="predicted"/>
<dbReference type="AlphaFoldDB" id="K2KEJ9"/>
<sequence length="353" mass="38575">MLVLTECQANLKLSILKTATINDVARLAGVSIKTVSRVINREPKVREETVAKVMEAARQLDYQPNQAARSLAGFKSFNIGYLYDNPNAYYVIDMQNGLLAACREHGYELLIHPCDAFTGHIVEELTATVKRARLAGVVLTPPLSELPEVLHTLKDLEIPFVRIISGSKAPDQLSPCVMVDDHGAALEVTRHLLEQGHQQLAFFCGDTIHHSTAERQSGFEEALRQFGLDPAQAAILPGRYAFDSGVANARQVLAQTPRPTAIVAANDEIAAGALFACRLEGVRVPEDIAIAGFEDSPFSRQTWPPLTTAQQPNSLIARRAAELLLASLRGDAKDNQLIFKPKLLKRDSTARPA</sequence>
<keyword evidence="3" id="KW-0804">Transcription</keyword>
<reference evidence="5 6" key="1">
    <citation type="journal article" date="2012" name="J. Bacteriol.">
        <title>Genome Sequence of Gallaecimonas xiamenensis Type Strain 3-C-1.</title>
        <authorList>
            <person name="Lai Q."/>
            <person name="Wang L."/>
            <person name="Wang W."/>
            <person name="Shao Z."/>
        </authorList>
    </citation>
    <scope>NUCLEOTIDE SEQUENCE [LARGE SCALE GENOMIC DNA]</scope>
    <source>
        <strain evidence="5 6">3-C-1</strain>
    </source>
</reference>
<dbReference type="InterPro" id="IPR046335">
    <property type="entry name" value="LacI/GalR-like_sensor"/>
</dbReference>
<dbReference type="eggNOG" id="COG1609">
    <property type="taxonomic scope" value="Bacteria"/>
</dbReference>
<dbReference type="SUPFAM" id="SSF47413">
    <property type="entry name" value="lambda repressor-like DNA-binding domains"/>
    <property type="match status" value="1"/>
</dbReference>
<dbReference type="InterPro" id="IPR000843">
    <property type="entry name" value="HTH_LacI"/>
</dbReference>
<evidence type="ECO:0000256" key="3">
    <source>
        <dbReference type="ARBA" id="ARBA00023163"/>
    </source>
</evidence>
<keyword evidence="2" id="KW-0238">DNA-binding</keyword>
<evidence type="ECO:0000313" key="6">
    <source>
        <dbReference type="Proteomes" id="UP000006755"/>
    </source>
</evidence>
<dbReference type="SUPFAM" id="SSF53822">
    <property type="entry name" value="Periplasmic binding protein-like I"/>
    <property type="match status" value="1"/>
</dbReference>
<feature type="domain" description="HTH lacI-type" evidence="4">
    <location>
        <begin position="19"/>
        <end position="73"/>
    </location>
</feature>
<name>K2KEJ9_9GAMM</name>
<evidence type="ECO:0000256" key="1">
    <source>
        <dbReference type="ARBA" id="ARBA00023015"/>
    </source>
</evidence>
<dbReference type="Pfam" id="PF00356">
    <property type="entry name" value="LacI"/>
    <property type="match status" value="1"/>
</dbReference>
<keyword evidence="6" id="KW-1185">Reference proteome</keyword>
<dbReference type="PRINTS" id="PR00036">
    <property type="entry name" value="HTHLACI"/>
</dbReference>
<dbReference type="GO" id="GO:0003700">
    <property type="term" value="F:DNA-binding transcription factor activity"/>
    <property type="evidence" value="ECO:0007669"/>
    <property type="project" value="TreeGrafter"/>
</dbReference>
<evidence type="ECO:0000256" key="2">
    <source>
        <dbReference type="ARBA" id="ARBA00023125"/>
    </source>
</evidence>
<comment type="caution">
    <text evidence="5">The sequence shown here is derived from an EMBL/GenBank/DDBJ whole genome shotgun (WGS) entry which is preliminary data.</text>
</comment>
<dbReference type="SMART" id="SM00354">
    <property type="entry name" value="HTH_LACI"/>
    <property type="match status" value="1"/>
</dbReference>
<dbReference type="Proteomes" id="UP000006755">
    <property type="component" value="Unassembled WGS sequence"/>
</dbReference>
<evidence type="ECO:0000259" key="4">
    <source>
        <dbReference type="PROSITE" id="PS50932"/>
    </source>
</evidence>
<dbReference type="Pfam" id="PF13377">
    <property type="entry name" value="Peripla_BP_3"/>
    <property type="match status" value="1"/>
</dbReference>
<dbReference type="EMBL" id="AMRI01000007">
    <property type="protein sequence ID" value="EKE75720.1"/>
    <property type="molecule type" value="Genomic_DNA"/>
</dbReference>
<dbReference type="CDD" id="cd01545">
    <property type="entry name" value="PBP1_SalR"/>
    <property type="match status" value="1"/>
</dbReference>
<gene>
    <name evidence="5" type="ORF">B3C1_06558</name>
</gene>
<dbReference type="Gene3D" id="3.40.50.2300">
    <property type="match status" value="2"/>
</dbReference>
<dbReference type="InterPro" id="IPR010982">
    <property type="entry name" value="Lambda_DNA-bd_dom_sf"/>
</dbReference>
<dbReference type="GO" id="GO:0000976">
    <property type="term" value="F:transcription cis-regulatory region binding"/>
    <property type="evidence" value="ECO:0007669"/>
    <property type="project" value="TreeGrafter"/>
</dbReference>
<keyword evidence="1" id="KW-0805">Transcription regulation</keyword>
<dbReference type="PANTHER" id="PTHR30146:SF153">
    <property type="entry name" value="LACTOSE OPERON REPRESSOR"/>
    <property type="match status" value="1"/>
</dbReference>
<dbReference type="CDD" id="cd01392">
    <property type="entry name" value="HTH_LacI"/>
    <property type="match status" value="1"/>
</dbReference>
<dbReference type="PANTHER" id="PTHR30146">
    <property type="entry name" value="LACI-RELATED TRANSCRIPTIONAL REPRESSOR"/>
    <property type="match status" value="1"/>
</dbReference>
<dbReference type="PATRIC" id="fig|745411.4.peg.1301"/>
<protein>
    <submittedName>
        <fullName evidence="5">LacI family transcriptional regulator</fullName>
    </submittedName>
</protein>
<accession>K2KEJ9</accession>
<organism evidence="5 6">
    <name type="scientific">Gallaecimonas xiamenensis 3-C-1</name>
    <dbReference type="NCBI Taxonomy" id="745411"/>
    <lineage>
        <taxon>Bacteria</taxon>
        <taxon>Pseudomonadati</taxon>
        <taxon>Pseudomonadota</taxon>
        <taxon>Gammaproteobacteria</taxon>
        <taxon>Enterobacterales</taxon>
        <taxon>Gallaecimonadaceae</taxon>
        <taxon>Gallaecimonas</taxon>
    </lineage>
</organism>
<evidence type="ECO:0000313" key="5">
    <source>
        <dbReference type="EMBL" id="EKE75720.1"/>
    </source>
</evidence>
<dbReference type="Gene3D" id="1.10.260.40">
    <property type="entry name" value="lambda repressor-like DNA-binding domains"/>
    <property type="match status" value="1"/>
</dbReference>
<dbReference type="PROSITE" id="PS00356">
    <property type="entry name" value="HTH_LACI_1"/>
    <property type="match status" value="1"/>
</dbReference>